<dbReference type="OrthoDB" id="7848479at2"/>
<dbReference type="AlphaFoldDB" id="A0A073J6E2"/>
<name>A0A073J6E2_9RHOB</name>
<dbReference type="EMBL" id="JAMD01000001">
    <property type="protein sequence ID" value="KEJ98193.1"/>
    <property type="molecule type" value="Genomic_DNA"/>
</dbReference>
<dbReference type="Proteomes" id="UP000027746">
    <property type="component" value="Unassembled WGS sequence"/>
</dbReference>
<gene>
    <name evidence="1" type="ORF">SUH3_04140</name>
</gene>
<comment type="caution">
    <text evidence="1">The sequence shown here is derived from an EMBL/GenBank/DDBJ whole genome shotgun (WGS) entry which is preliminary data.</text>
</comment>
<sequence>MEGIQPTETFPLIGTVENPALFSDGRDLFLSYEIAPAAGDGIAILRFSDVIHFEQNPINVEGLRDALFPTKPWDFTEVLGSDRTIEWKALEPRFWTISFNDVTVEVVFSKVHKVHETREIIRPPEALAGFLRRNVASDHPQR</sequence>
<keyword evidence="2" id="KW-1185">Reference proteome</keyword>
<evidence type="ECO:0000313" key="1">
    <source>
        <dbReference type="EMBL" id="KEJ98193.1"/>
    </source>
</evidence>
<protein>
    <submittedName>
        <fullName evidence="1">Uncharacterized protein</fullName>
    </submittedName>
</protein>
<accession>A0A073J6E2</accession>
<dbReference type="RefSeq" id="WP_051693915.1">
    <property type="nucleotide sequence ID" value="NZ_CP054599.1"/>
</dbReference>
<reference evidence="1 2" key="1">
    <citation type="submission" date="2014-01" db="EMBL/GenBank/DDBJ databases">
        <title>Sulfitobacter sp. H3 (MCCC 1A00686) Genome Sequencing.</title>
        <authorList>
            <person name="Lai Q."/>
            <person name="Hong Z."/>
        </authorList>
    </citation>
    <scope>NUCLEOTIDE SEQUENCE [LARGE SCALE GENOMIC DNA]</scope>
    <source>
        <strain evidence="1 2">H3</strain>
    </source>
</reference>
<dbReference type="GeneID" id="68870749"/>
<evidence type="ECO:0000313" key="2">
    <source>
        <dbReference type="Proteomes" id="UP000027746"/>
    </source>
</evidence>
<organism evidence="1 2">
    <name type="scientific">Pseudosulfitobacter pseudonitzschiae</name>
    <dbReference type="NCBI Taxonomy" id="1402135"/>
    <lineage>
        <taxon>Bacteria</taxon>
        <taxon>Pseudomonadati</taxon>
        <taxon>Pseudomonadota</taxon>
        <taxon>Alphaproteobacteria</taxon>
        <taxon>Rhodobacterales</taxon>
        <taxon>Roseobacteraceae</taxon>
        <taxon>Pseudosulfitobacter</taxon>
    </lineage>
</organism>
<proteinExistence type="predicted"/>